<evidence type="ECO:0008006" key="4">
    <source>
        <dbReference type="Google" id="ProtNLM"/>
    </source>
</evidence>
<keyword evidence="1" id="KW-0812">Transmembrane</keyword>
<evidence type="ECO:0000313" key="2">
    <source>
        <dbReference type="EMBL" id="EEJ42546.1"/>
    </source>
</evidence>
<keyword evidence="1" id="KW-1133">Transmembrane helix</keyword>
<reference evidence="2 3" key="1">
    <citation type="submission" date="2009-04" db="EMBL/GenBank/DDBJ databases">
        <authorList>
            <person name="Qin X."/>
            <person name="Bachman B."/>
            <person name="Battles P."/>
            <person name="Bell A."/>
            <person name="Bess C."/>
            <person name="Bickham C."/>
            <person name="Chaboub L."/>
            <person name="Chen D."/>
            <person name="Coyle M."/>
            <person name="Deiros D.R."/>
            <person name="Dinh H."/>
            <person name="Forbes L."/>
            <person name="Fowler G."/>
            <person name="Francisco L."/>
            <person name="Fu Q."/>
            <person name="Gubbala S."/>
            <person name="Hale W."/>
            <person name="Han Y."/>
            <person name="Hemphill L."/>
            <person name="Highlander S.K."/>
            <person name="Hirani K."/>
            <person name="Hogues M."/>
            <person name="Jackson L."/>
            <person name="Jakkamsetti A."/>
            <person name="Javaid M."/>
            <person name="Jiang H."/>
            <person name="Korchina V."/>
            <person name="Kovar C."/>
            <person name="Lara F."/>
            <person name="Lee S."/>
            <person name="Mata R."/>
            <person name="Mathew T."/>
            <person name="Moen C."/>
            <person name="Morales K."/>
            <person name="Munidasa M."/>
            <person name="Nazareth L."/>
            <person name="Ngo R."/>
            <person name="Nguyen L."/>
            <person name="Okwuonu G."/>
            <person name="Ongeri F."/>
            <person name="Patil S."/>
            <person name="Petrosino J."/>
            <person name="Pham C."/>
            <person name="Pham P."/>
            <person name="Pu L.-L."/>
            <person name="Puazo M."/>
            <person name="Raj R."/>
            <person name="Reid J."/>
            <person name="Rouhana J."/>
            <person name="Saada N."/>
            <person name="Shang Y."/>
            <person name="Simmons D."/>
            <person name="Thornton R."/>
            <person name="Warren J."/>
            <person name="Weissenberger G."/>
            <person name="Zhang J."/>
            <person name="Zhang L."/>
            <person name="Zhou C."/>
            <person name="Zhu D."/>
            <person name="Muzny D."/>
            <person name="Worley K."/>
            <person name="Gibbs R."/>
        </authorList>
    </citation>
    <scope>NUCLEOTIDE SEQUENCE [LARGE SCALE GENOMIC DNA]</scope>
    <source>
        <strain evidence="2 3">ATCC 19254</strain>
    </source>
</reference>
<gene>
    <name evidence="2" type="ORF">HMPREF0555_0833</name>
</gene>
<sequence length="146" mass="17345">MKSGKILVEYVYRKGQHMIPRRGFFQPLDSTGTISWLWWGIFFMGSIVVWNEMSFKLEILPILFIMVMILLGVLLVVRRRVYIAGPNLFLGRVLLSEYEKISLKDIEHWQLNVHVLSFVRADRERKYYLTKNIVQQIKDYMDTDGK</sequence>
<dbReference type="InterPro" id="IPR020215">
    <property type="entry name" value="EbsA-like"/>
</dbReference>
<protein>
    <recommendedName>
        <fullName evidence="4">Pore-forming protein</fullName>
    </recommendedName>
</protein>
<feature type="transmembrane region" description="Helical" evidence="1">
    <location>
        <begin position="59"/>
        <end position="77"/>
    </location>
</feature>
<dbReference type="Proteomes" id="UP000004283">
    <property type="component" value="Unassembled WGS sequence"/>
</dbReference>
<comment type="caution">
    <text evidence="2">The sequence shown here is derived from an EMBL/GenBank/DDBJ whole genome shotgun (WGS) entry which is preliminary data.</text>
</comment>
<proteinExistence type="predicted"/>
<dbReference type="Pfam" id="PF17255">
    <property type="entry name" value="EbsA"/>
    <property type="match status" value="1"/>
</dbReference>
<accession>C2KJL7</accession>
<organism evidence="2 3">
    <name type="scientific">Leuconostoc mesenteroides subsp. cremoris ATCC 19254</name>
    <dbReference type="NCBI Taxonomy" id="586220"/>
    <lineage>
        <taxon>Bacteria</taxon>
        <taxon>Bacillati</taxon>
        <taxon>Bacillota</taxon>
        <taxon>Bacilli</taxon>
        <taxon>Lactobacillales</taxon>
        <taxon>Lactobacillaceae</taxon>
        <taxon>Leuconostoc</taxon>
    </lineage>
</organism>
<evidence type="ECO:0000313" key="3">
    <source>
        <dbReference type="Proteomes" id="UP000004283"/>
    </source>
</evidence>
<feature type="transmembrane region" description="Helical" evidence="1">
    <location>
        <begin position="36"/>
        <end position="53"/>
    </location>
</feature>
<name>C2KJL7_LEUMC</name>
<keyword evidence="1" id="KW-0472">Membrane</keyword>
<dbReference type="AlphaFoldDB" id="C2KJL7"/>
<dbReference type="HOGENOM" id="CLU_1904166_0_0_9"/>
<evidence type="ECO:0000256" key="1">
    <source>
        <dbReference type="SAM" id="Phobius"/>
    </source>
</evidence>
<dbReference type="EMBL" id="ACKV01000039">
    <property type="protein sequence ID" value="EEJ42546.1"/>
    <property type="molecule type" value="Genomic_DNA"/>
</dbReference>